<keyword evidence="7" id="KW-1185">Reference proteome</keyword>
<dbReference type="SUPFAM" id="SSF53850">
    <property type="entry name" value="Periplasmic binding protein-like II"/>
    <property type="match status" value="1"/>
</dbReference>
<dbReference type="OrthoDB" id="196624at2"/>
<sequence length="289" mass="32309">MRYSPESLEAFVQTVESGSFSAAARALRKSQSTVSSAVAGLESDLGFSLFHREGRATVLTEQGVRALAQVKEILQASARLDELAVRLAGGIESSLTLAVSDFWQADHHELLMRELAKRYPDIEFECMIAEDEDVIDLLQHGRAHVGVVRAQHVYPSDIMIARLRVESQMAIYLHSSHPLASQPSVSEEDLRRVRQLRINTYLEKSPLPPSPGSWMASSYPLLLEMAEQGFGWSVLPRWLVEQFGHRQLKALPVKNWPQKIQVDAAWSRRSPPGPAGRWLVDWLVAQPPG</sequence>
<protein>
    <submittedName>
        <fullName evidence="6">DNA-binding transcriptional regulator, LysR family</fullName>
    </submittedName>
</protein>
<evidence type="ECO:0000256" key="3">
    <source>
        <dbReference type="ARBA" id="ARBA00023125"/>
    </source>
</evidence>
<dbReference type="InterPro" id="IPR005119">
    <property type="entry name" value="LysR_subst-bd"/>
</dbReference>
<dbReference type="AlphaFoldDB" id="A0A1I4YF19"/>
<evidence type="ECO:0000259" key="5">
    <source>
        <dbReference type="PROSITE" id="PS50931"/>
    </source>
</evidence>
<keyword evidence="4" id="KW-0804">Transcription</keyword>
<dbReference type="Pfam" id="PF03466">
    <property type="entry name" value="LysR_substrate"/>
    <property type="match status" value="1"/>
</dbReference>
<reference evidence="7" key="1">
    <citation type="submission" date="2016-10" db="EMBL/GenBank/DDBJ databases">
        <authorList>
            <person name="Varghese N."/>
            <person name="Submissions S."/>
        </authorList>
    </citation>
    <scope>NUCLEOTIDE SEQUENCE [LARGE SCALE GENOMIC DNA]</scope>
    <source>
        <strain evidence="7">N6PO6</strain>
    </source>
</reference>
<accession>A0A1I4YF19</accession>
<proteinExistence type="inferred from homology"/>
<dbReference type="Gene3D" id="1.10.10.10">
    <property type="entry name" value="Winged helix-like DNA-binding domain superfamily/Winged helix DNA-binding domain"/>
    <property type="match status" value="1"/>
</dbReference>
<dbReference type="CDD" id="cd05466">
    <property type="entry name" value="PBP2_LTTR_substrate"/>
    <property type="match status" value="1"/>
</dbReference>
<dbReference type="PANTHER" id="PTHR30126:SF91">
    <property type="entry name" value="LYSR FAMILY TRANSCRIPTIONAL REGULATOR"/>
    <property type="match status" value="1"/>
</dbReference>
<dbReference type="PANTHER" id="PTHR30126">
    <property type="entry name" value="HTH-TYPE TRANSCRIPTIONAL REGULATOR"/>
    <property type="match status" value="1"/>
</dbReference>
<dbReference type="GO" id="GO:0003700">
    <property type="term" value="F:DNA-binding transcription factor activity"/>
    <property type="evidence" value="ECO:0007669"/>
    <property type="project" value="InterPro"/>
</dbReference>
<evidence type="ECO:0000256" key="2">
    <source>
        <dbReference type="ARBA" id="ARBA00023015"/>
    </source>
</evidence>
<evidence type="ECO:0000256" key="4">
    <source>
        <dbReference type="ARBA" id="ARBA00023163"/>
    </source>
</evidence>
<organism evidence="6 7">
    <name type="scientific">Izhakiella capsodis</name>
    <dbReference type="NCBI Taxonomy" id="1367852"/>
    <lineage>
        <taxon>Bacteria</taxon>
        <taxon>Pseudomonadati</taxon>
        <taxon>Pseudomonadota</taxon>
        <taxon>Gammaproteobacteria</taxon>
        <taxon>Enterobacterales</taxon>
        <taxon>Erwiniaceae</taxon>
        <taxon>Izhakiella</taxon>
    </lineage>
</organism>
<feature type="domain" description="HTH lysR-type" evidence="5">
    <location>
        <begin position="1"/>
        <end position="60"/>
    </location>
</feature>
<comment type="similarity">
    <text evidence="1">Belongs to the LysR transcriptional regulatory family.</text>
</comment>
<dbReference type="EMBL" id="FOVC01000006">
    <property type="protein sequence ID" value="SFN36189.1"/>
    <property type="molecule type" value="Genomic_DNA"/>
</dbReference>
<dbReference type="PRINTS" id="PR00039">
    <property type="entry name" value="HTHLYSR"/>
</dbReference>
<evidence type="ECO:0000313" key="7">
    <source>
        <dbReference type="Proteomes" id="UP000242222"/>
    </source>
</evidence>
<evidence type="ECO:0000256" key="1">
    <source>
        <dbReference type="ARBA" id="ARBA00009437"/>
    </source>
</evidence>
<dbReference type="PROSITE" id="PS50931">
    <property type="entry name" value="HTH_LYSR"/>
    <property type="match status" value="1"/>
</dbReference>
<keyword evidence="2" id="KW-0805">Transcription regulation</keyword>
<dbReference type="STRING" id="1367852.SAMN05216516_10657"/>
<dbReference type="FunFam" id="1.10.10.10:FF:000001">
    <property type="entry name" value="LysR family transcriptional regulator"/>
    <property type="match status" value="1"/>
</dbReference>
<dbReference type="Proteomes" id="UP000242222">
    <property type="component" value="Unassembled WGS sequence"/>
</dbReference>
<dbReference type="RefSeq" id="WP_092877773.1">
    <property type="nucleotide sequence ID" value="NZ_FOVC01000006.1"/>
</dbReference>
<dbReference type="Pfam" id="PF00126">
    <property type="entry name" value="HTH_1"/>
    <property type="match status" value="1"/>
</dbReference>
<keyword evidence="3 6" id="KW-0238">DNA-binding</keyword>
<dbReference type="InterPro" id="IPR036388">
    <property type="entry name" value="WH-like_DNA-bd_sf"/>
</dbReference>
<dbReference type="Gene3D" id="3.40.190.290">
    <property type="match status" value="1"/>
</dbReference>
<dbReference type="InterPro" id="IPR000847">
    <property type="entry name" value="LysR_HTH_N"/>
</dbReference>
<name>A0A1I4YF19_9GAMM</name>
<evidence type="ECO:0000313" key="6">
    <source>
        <dbReference type="EMBL" id="SFN36189.1"/>
    </source>
</evidence>
<gene>
    <name evidence="6" type="ORF">SAMN05216516_10657</name>
</gene>
<dbReference type="SUPFAM" id="SSF46785">
    <property type="entry name" value="Winged helix' DNA-binding domain"/>
    <property type="match status" value="1"/>
</dbReference>
<dbReference type="InterPro" id="IPR036390">
    <property type="entry name" value="WH_DNA-bd_sf"/>
</dbReference>
<dbReference type="GO" id="GO:0000976">
    <property type="term" value="F:transcription cis-regulatory region binding"/>
    <property type="evidence" value="ECO:0007669"/>
    <property type="project" value="TreeGrafter"/>
</dbReference>